<accession>A0AAN9EMJ0</accession>
<name>A0AAN9EMJ0_CROPI</name>
<keyword evidence="3" id="KW-1185">Reference proteome</keyword>
<gene>
    <name evidence="2" type="ORF">RIF29_25503</name>
</gene>
<keyword evidence="1" id="KW-1133">Transmembrane helix</keyword>
<comment type="caution">
    <text evidence="2">The sequence shown here is derived from an EMBL/GenBank/DDBJ whole genome shotgun (WGS) entry which is preliminary data.</text>
</comment>
<sequence length="131" mass="14500">MTDSLSLSLSKAILVAAACSFLLPSHLSRDSHFHPFLCFSLSSLNSFTHSLIFFLLPTPFFLFLSLSFSLLSFFQTSKVQTLGFFNLPRRSSVIGLLSHVLSFGVIDFSFTPFLSYAFGFVSGVDALFCCQ</sequence>
<evidence type="ECO:0000313" key="2">
    <source>
        <dbReference type="EMBL" id="KAK7259888.1"/>
    </source>
</evidence>
<protein>
    <submittedName>
        <fullName evidence="2">Uncharacterized protein</fullName>
    </submittedName>
</protein>
<feature type="transmembrane region" description="Helical" evidence="1">
    <location>
        <begin position="94"/>
        <end position="118"/>
    </location>
</feature>
<feature type="transmembrane region" description="Helical" evidence="1">
    <location>
        <begin position="51"/>
        <end position="74"/>
    </location>
</feature>
<organism evidence="2 3">
    <name type="scientific">Crotalaria pallida</name>
    <name type="common">Smooth rattlebox</name>
    <name type="synonym">Crotalaria striata</name>
    <dbReference type="NCBI Taxonomy" id="3830"/>
    <lineage>
        <taxon>Eukaryota</taxon>
        <taxon>Viridiplantae</taxon>
        <taxon>Streptophyta</taxon>
        <taxon>Embryophyta</taxon>
        <taxon>Tracheophyta</taxon>
        <taxon>Spermatophyta</taxon>
        <taxon>Magnoliopsida</taxon>
        <taxon>eudicotyledons</taxon>
        <taxon>Gunneridae</taxon>
        <taxon>Pentapetalae</taxon>
        <taxon>rosids</taxon>
        <taxon>fabids</taxon>
        <taxon>Fabales</taxon>
        <taxon>Fabaceae</taxon>
        <taxon>Papilionoideae</taxon>
        <taxon>50 kb inversion clade</taxon>
        <taxon>genistoids sensu lato</taxon>
        <taxon>core genistoids</taxon>
        <taxon>Crotalarieae</taxon>
        <taxon>Crotalaria</taxon>
    </lineage>
</organism>
<proteinExistence type="predicted"/>
<evidence type="ECO:0000256" key="1">
    <source>
        <dbReference type="SAM" id="Phobius"/>
    </source>
</evidence>
<evidence type="ECO:0000313" key="3">
    <source>
        <dbReference type="Proteomes" id="UP001372338"/>
    </source>
</evidence>
<reference evidence="2 3" key="1">
    <citation type="submission" date="2024-01" db="EMBL/GenBank/DDBJ databases">
        <title>The genomes of 5 underutilized Papilionoideae crops provide insights into root nodulation and disease resistanc.</title>
        <authorList>
            <person name="Yuan L."/>
        </authorList>
    </citation>
    <scope>NUCLEOTIDE SEQUENCE [LARGE SCALE GENOMIC DNA]</scope>
    <source>
        <strain evidence="2">ZHUSHIDOU_FW_LH</strain>
        <tissue evidence="2">Leaf</tissue>
    </source>
</reference>
<dbReference type="AlphaFoldDB" id="A0AAN9EMJ0"/>
<keyword evidence="1" id="KW-0472">Membrane</keyword>
<dbReference type="EMBL" id="JAYWIO010000005">
    <property type="protein sequence ID" value="KAK7259888.1"/>
    <property type="molecule type" value="Genomic_DNA"/>
</dbReference>
<dbReference type="Proteomes" id="UP001372338">
    <property type="component" value="Unassembled WGS sequence"/>
</dbReference>
<keyword evidence="1" id="KW-0812">Transmembrane</keyword>